<evidence type="ECO:0000313" key="2">
    <source>
        <dbReference type="Proteomes" id="UP000002139"/>
    </source>
</evidence>
<keyword evidence="2" id="KW-1185">Reference proteome</keyword>
<sequence>MAERDLKDLAHNLNQDQLKLYSEKLKALAEYRKAQARLNEVNLELIKAGLRVNPGSVACW</sequence>
<dbReference type="RefSeq" id="WP_012240838.1">
    <property type="nucleotide sequence ID" value="NC_010162.1"/>
</dbReference>
<name>A9FN77_SORC5</name>
<reference evidence="1 2" key="1">
    <citation type="journal article" date="2007" name="Nat. Biotechnol.">
        <title>Complete genome sequence of the myxobacterium Sorangium cellulosum.</title>
        <authorList>
            <person name="Schneiker S."/>
            <person name="Perlova O."/>
            <person name="Kaiser O."/>
            <person name="Gerth K."/>
            <person name="Alici A."/>
            <person name="Altmeyer M.O."/>
            <person name="Bartels D."/>
            <person name="Bekel T."/>
            <person name="Beyer S."/>
            <person name="Bode E."/>
            <person name="Bode H.B."/>
            <person name="Bolten C.J."/>
            <person name="Choudhuri J.V."/>
            <person name="Doss S."/>
            <person name="Elnakady Y.A."/>
            <person name="Frank B."/>
            <person name="Gaigalat L."/>
            <person name="Goesmann A."/>
            <person name="Groeger C."/>
            <person name="Gross F."/>
            <person name="Jelsbak L."/>
            <person name="Jelsbak L."/>
            <person name="Kalinowski J."/>
            <person name="Kegler C."/>
            <person name="Knauber T."/>
            <person name="Konietzny S."/>
            <person name="Kopp M."/>
            <person name="Krause L."/>
            <person name="Krug D."/>
            <person name="Linke B."/>
            <person name="Mahmud T."/>
            <person name="Martinez-Arias R."/>
            <person name="McHardy A.C."/>
            <person name="Merai M."/>
            <person name="Meyer F."/>
            <person name="Mormann S."/>
            <person name="Munoz-Dorado J."/>
            <person name="Perez J."/>
            <person name="Pradella S."/>
            <person name="Rachid S."/>
            <person name="Raddatz G."/>
            <person name="Rosenau F."/>
            <person name="Rueckert C."/>
            <person name="Sasse F."/>
            <person name="Scharfe M."/>
            <person name="Schuster S.C."/>
            <person name="Suen G."/>
            <person name="Treuner-Lange A."/>
            <person name="Velicer G.J."/>
            <person name="Vorholter F.-J."/>
            <person name="Weissman K.J."/>
            <person name="Welch R.D."/>
            <person name="Wenzel S.C."/>
            <person name="Whitworth D.E."/>
            <person name="Wilhelm S."/>
            <person name="Wittmann C."/>
            <person name="Bloecker H."/>
            <person name="Puehler A."/>
            <person name="Mueller R."/>
        </authorList>
    </citation>
    <scope>NUCLEOTIDE SEQUENCE [LARGE SCALE GENOMIC DNA]</scope>
    <source>
        <strain evidence="2">So ce56</strain>
    </source>
</reference>
<organism evidence="1 2">
    <name type="scientific">Sorangium cellulosum (strain So ce56)</name>
    <name type="common">Polyangium cellulosum (strain So ce56)</name>
    <dbReference type="NCBI Taxonomy" id="448385"/>
    <lineage>
        <taxon>Bacteria</taxon>
        <taxon>Pseudomonadati</taxon>
        <taxon>Myxococcota</taxon>
        <taxon>Polyangia</taxon>
        <taxon>Polyangiales</taxon>
        <taxon>Polyangiaceae</taxon>
        <taxon>Sorangium</taxon>
    </lineage>
</organism>
<dbReference type="AlphaFoldDB" id="A9FN77"/>
<evidence type="ECO:0000313" key="1">
    <source>
        <dbReference type="EMBL" id="CAN98399.1"/>
    </source>
</evidence>
<dbReference type="EMBL" id="AM746676">
    <property type="protein sequence ID" value="CAN98399.1"/>
    <property type="molecule type" value="Genomic_DNA"/>
</dbReference>
<dbReference type="HOGENOM" id="CLU_2939371_0_0_7"/>
<dbReference type="Proteomes" id="UP000002139">
    <property type="component" value="Chromosome"/>
</dbReference>
<accession>A9FN77</accession>
<gene>
    <name evidence="1" type="ordered locus">sce8229</name>
</gene>
<dbReference type="BioCyc" id="SCEL448385:SCE_RS42150-MONOMER"/>
<dbReference type="KEGG" id="scl:sce8229"/>
<protein>
    <submittedName>
        <fullName evidence="1">Uncharacterized protein</fullName>
    </submittedName>
</protein>
<proteinExistence type="predicted"/>